<organism evidence="1 2">
    <name type="scientific">Mesorhizobium plurifarium</name>
    <dbReference type="NCBI Taxonomy" id="69974"/>
    <lineage>
        <taxon>Bacteria</taxon>
        <taxon>Pseudomonadati</taxon>
        <taxon>Pseudomonadota</taxon>
        <taxon>Alphaproteobacteria</taxon>
        <taxon>Hyphomicrobiales</taxon>
        <taxon>Phyllobacteriaceae</taxon>
        <taxon>Mesorhizobium</taxon>
    </lineage>
</organism>
<accession>A0A0K2W5X7</accession>
<evidence type="ECO:0000313" key="1">
    <source>
        <dbReference type="EMBL" id="CDX62425.1"/>
    </source>
</evidence>
<dbReference type="EMBL" id="CCND01000049">
    <property type="protein sequence ID" value="CDX62425.1"/>
    <property type="molecule type" value="Genomic_DNA"/>
</dbReference>
<sequence length="57" mass="6517">MHMLVLLEARVAMGLLCAVAIQAHKPAGERLLLSLGLQDREARFLRHLRLRHLHRNA</sequence>
<reference evidence="2" key="1">
    <citation type="submission" date="2014-08" db="EMBL/GenBank/DDBJ databases">
        <authorList>
            <person name="Edwards T."/>
        </authorList>
    </citation>
    <scope>NUCLEOTIDE SEQUENCE [LARGE SCALE GENOMIC DNA]</scope>
</reference>
<dbReference type="AlphaFoldDB" id="A0A0K2W5X7"/>
<evidence type="ECO:0000313" key="2">
    <source>
        <dbReference type="Proteomes" id="UP000182888"/>
    </source>
</evidence>
<gene>
    <name evidence="1" type="ORF">MPL1032_60051</name>
</gene>
<protein>
    <submittedName>
        <fullName evidence="1">Uncharacterized protein</fullName>
    </submittedName>
</protein>
<dbReference type="Proteomes" id="UP000182888">
    <property type="component" value="Unassembled WGS sequence"/>
</dbReference>
<name>A0A0K2W5X7_MESPL</name>
<proteinExistence type="predicted"/>